<dbReference type="Proteomes" id="UP000075531">
    <property type="component" value="Unassembled WGS sequence"/>
</dbReference>
<keyword evidence="3" id="KW-1185">Reference proteome</keyword>
<sequence length="207" mass="24342">MQWLKLSLVILIILIIIIKDKAKKILLSALAIAILVAILCLYNTLSQQKTFYNCLSIYCNIMEDVKQDLFTTEGEYKEIDKTGHYLFRTSDKIRPATEIMNRMSMLNFKLNISDYSFLSYYFMRLSDCCYDTDGKLSPEEIKILKEILHRSGLINTYIISSENYRKDFDSVKPVYRIRDELNKIKELSKKAIYIIREESEKESDSTY</sequence>
<dbReference type="EMBL" id="LTBA01000014">
    <property type="protein sequence ID" value="KYH34556.1"/>
    <property type="molecule type" value="Genomic_DNA"/>
</dbReference>
<evidence type="ECO:0000313" key="2">
    <source>
        <dbReference type="EMBL" id="KYH34556.1"/>
    </source>
</evidence>
<proteinExistence type="predicted"/>
<keyword evidence="1" id="KW-1133">Transmembrane helix</keyword>
<accession>A0A151B3T7</accession>
<dbReference type="RefSeq" id="WP_066824786.1">
    <property type="nucleotide sequence ID" value="NZ_LTBA01000014.1"/>
</dbReference>
<protein>
    <submittedName>
        <fullName evidence="2">Uncharacterized protein</fullName>
    </submittedName>
</protein>
<name>A0A151B3T7_9CLOT</name>
<organism evidence="2 3">
    <name type="scientific">Clostridium tepidiprofundi DSM 19306</name>
    <dbReference type="NCBI Taxonomy" id="1121338"/>
    <lineage>
        <taxon>Bacteria</taxon>
        <taxon>Bacillati</taxon>
        <taxon>Bacillota</taxon>
        <taxon>Clostridia</taxon>
        <taxon>Eubacteriales</taxon>
        <taxon>Clostridiaceae</taxon>
        <taxon>Clostridium</taxon>
    </lineage>
</organism>
<gene>
    <name evidence="2" type="ORF">CLTEP_14840</name>
</gene>
<reference evidence="2 3" key="1">
    <citation type="submission" date="2016-02" db="EMBL/GenBank/DDBJ databases">
        <title>Genome sequence of Clostridium tepidiprofundi DSM 19306.</title>
        <authorList>
            <person name="Poehlein A."/>
            <person name="Daniel R."/>
        </authorList>
    </citation>
    <scope>NUCLEOTIDE SEQUENCE [LARGE SCALE GENOMIC DNA]</scope>
    <source>
        <strain evidence="2 3">DSM 19306</strain>
    </source>
</reference>
<dbReference type="PATRIC" id="fig|1121338.3.peg.1528"/>
<feature type="transmembrane region" description="Helical" evidence="1">
    <location>
        <begin position="25"/>
        <end position="45"/>
    </location>
</feature>
<keyword evidence="1" id="KW-0812">Transmembrane</keyword>
<dbReference type="AlphaFoldDB" id="A0A151B3T7"/>
<comment type="caution">
    <text evidence="2">The sequence shown here is derived from an EMBL/GenBank/DDBJ whole genome shotgun (WGS) entry which is preliminary data.</text>
</comment>
<evidence type="ECO:0000256" key="1">
    <source>
        <dbReference type="SAM" id="Phobius"/>
    </source>
</evidence>
<evidence type="ECO:0000313" key="3">
    <source>
        <dbReference type="Proteomes" id="UP000075531"/>
    </source>
</evidence>
<keyword evidence="1" id="KW-0472">Membrane</keyword>
<dbReference type="OrthoDB" id="8617387at2"/>